<gene>
    <name evidence="10" type="primary">ccp</name>
    <name evidence="10" type="ORF">NCTC10297_00626</name>
</gene>
<evidence type="ECO:0000256" key="6">
    <source>
        <dbReference type="ARBA" id="ARBA00023004"/>
    </source>
</evidence>
<dbReference type="PANTHER" id="PTHR30600">
    <property type="entry name" value="CYTOCHROME C PEROXIDASE-RELATED"/>
    <property type="match status" value="1"/>
</dbReference>
<evidence type="ECO:0000256" key="3">
    <source>
        <dbReference type="ARBA" id="ARBA00022723"/>
    </source>
</evidence>
<evidence type="ECO:0000313" key="11">
    <source>
        <dbReference type="Proteomes" id="UP000274100"/>
    </source>
</evidence>
<keyword evidence="3 7" id="KW-0479">Metal-binding</keyword>
<dbReference type="GO" id="GO:0046872">
    <property type="term" value="F:metal ion binding"/>
    <property type="evidence" value="ECO:0007669"/>
    <property type="project" value="UniProtKB-KW"/>
</dbReference>
<evidence type="ECO:0000256" key="5">
    <source>
        <dbReference type="ARBA" id="ARBA00023002"/>
    </source>
</evidence>
<comment type="subcellular location">
    <subcellularLocation>
        <location evidence="1">Cell envelope</location>
    </subcellularLocation>
</comment>
<dbReference type="GO" id="GO:0020037">
    <property type="term" value="F:heme binding"/>
    <property type="evidence" value="ECO:0007669"/>
    <property type="project" value="InterPro"/>
</dbReference>
<evidence type="ECO:0000256" key="4">
    <source>
        <dbReference type="ARBA" id="ARBA00022729"/>
    </source>
</evidence>
<dbReference type="GO" id="GO:0030313">
    <property type="term" value="C:cell envelope"/>
    <property type="evidence" value="ECO:0007669"/>
    <property type="project" value="UniProtKB-SubCell"/>
</dbReference>
<evidence type="ECO:0000256" key="8">
    <source>
        <dbReference type="SAM" id="Phobius"/>
    </source>
</evidence>
<dbReference type="AlphaFoldDB" id="A0A3S4SBZ1"/>
<dbReference type="Proteomes" id="UP000274100">
    <property type="component" value="Chromosome"/>
</dbReference>
<dbReference type="GO" id="GO:0009055">
    <property type="term" value="F:electron transfer activity"/>
    <property type="evidence" value="ECO:0007669"/>
    <property type="project" value="InterPro"/>
</dbReference>
<dbReference type="Pfam" id="PF03150">
    <property type="entry name" value="CCP_MauG"/>
    <property type="match status" value="1"/>
</dbReference>
<dbReference type="PANTHER" id="PTHR30600:SF10">
    <property type="entry name" value="BLL6722 PROTEIN"/>
    <property type="match status" value="1"/>
</dbReference>
<keyword evidence="4" id="KW-0732">Signal</keyword>
<keyword evidence="6 7" id="KW-0408">Iron</keyword>
<keyword evidence="5 10" id="KW-0560">Oxidoreductase</keyword>
<proteinExistence type="predicted"/>
<protein>
    <submittedName>
        <fullName evidence="10">Cytochrome c551 peroxidase</fullName>
        <ecNumber evidence="10">1.11.1.5</ecNumber>
    </submittedName>
</protein>
<dbReference type="KEGG" id="mcun:NCTC10297_00626"/>
<dbReference type="SUPFAM" id="SSF46626">
    <property type="entry name" value="Cytochrome c"/>
    <property type="match status" value="2"/>
</dbReference>
<keyword evidence="10" id="KW-0575">Peroxidase</keyword>
<accession>A0A3S4SBZ1</accession>
<evidence type="ECO:0000256" key="1">
    <source>
        <dbReference type="ARBA" id="ARBA00004196"/>
    </source>
</evidence>
<name>A0A3S4SBZ1_9GAMM</name>
<evidence type="ECO:0000256" key="2">
    <source>
        <dbReference type="ARBA" id="ARBA00022617"/>
    </source>
</evidence>
<dbReference type="InterPro" id="IPR009056">
    <property type="entry name" value="Cyt_c-like_dom"/>
</dbReference>
<dbReference type="InterPro" id="IPR036909">
    <property type="entry name" value="Cyt_c-like_dom_sf"/>
</dbReference>
<dbReference type="EC" id="1.11.1.5" evidence="10"/>
<dbReference type="GO" id="GO:0004130">
    <property type="term" value="F:cytochrome-c peroxidase activity"/>
    <property type="evidence" value="ECO:0007669"/>
    <property type="project" value="UniProtKB-EC"/>
</dbReference>
<dbReference type="InterPro" id="IPR051395">
    <property type="entry name" value="Cytochrome_c_Peroxidase/MauG"/>
</dbReference>
<organism evidence="10 11">
    <name type="scientific">Moraxella cuniculi</name>
    <dbReference type="NCBI Taxonomy" id="34061"/>
    <lineage>
        <taxon>Bacteria</taxon>
        <taxon>Pseudomonadati</taxon>
        <taxon>Pseudomonadota</taxon>
        <taxon>Gammaproteobacteria</taxon>
        <taxon>Moraxellales</taxon>
        <taxon>Moraxellaceae</taxon>
        <taxon>Moraxella</taxon>
    </lineage>
</organism>
<feature type="transmembrane region" description="Helical" evidence="8">
    <location>
        <begin position="21"/>
        <end position="40"/>
    </location>
</feature>
<feature type="domain" description="Cytochrome c" evidence="9">
    <location>
        <begin position="94"/>
        <end position="231"/>
    </location>
</feature>
<dbReference type="InterPro" id="IPR004852">
    <property type="entry name" value="Di-haem_cyt_c_peroxidsae"/>
</dbReference>
<feature type="domain" description="Cytochrome c" evidence="9">
    <location>
        <begin position="250"/>
        <end position="384"/>
    </location>
</feature>
<evidence type="ECO:0000259" key="9">
    <source>
        <dbReference type="PROSITE" id="PS51007"/>
    </source>
</evidence>
<reference evidence="10 11" key="1">
    <citation type="submission" date="2018-12" db="EMBL/GenBank/DDBJ databases">
        <authorList>
            <consortium name="Pathogen Informatics"/>
        </authorList>
    </citation>
    <scope>NUCLEOTIDE SEQUENCE [LARGE SCALE GENOMIC DNA]</scope>
    <source>
        <strain evidence="10 11">NCTC10297</strain>
    </source>
</reference>
<keyword evidence="8" id="KW-0472">Membrane</keyword>
<dbReference type="OrthoDB" id="9805202at2"/>
<keyword evidence="8" id="KW-0812">Transmembrane</keyword>
<sequence>MDSKLKSMCMQYAWSKVIRQIGWLLLGWLAVMTLCAFGAWDYTICQHEQGYDMACLREQYAKPVSKWPQPVIDKGVAWQELAPVPNRLSSSLSAKAKLGERLFFETALSLDGQISCGSCHRPEYAFADPRTVSVGVLGRKGERNSQSLVHLGLMTNQVQFFWDGRAKSLSEQVLLPLTNLNEMAISLDSIDWRLQEVGYLPKFRQVFGQQVQAITIEQFSQAVVAYLQSLTPAQTSFDTVLLGDVSAFDDQQLLGFHLFRTKARCMNCHFGQAMSDGKLHNLNQTLAGSAFADFGAYAITGNSADFGKFKTPSLRNLAQSKPWFHHGRFTNLEGVVEMYNQAMPERLPKSAPPLARQNHKDALIVPLGLTRQERKAVVAFLLTL</sequence>
<keyword evidence="2 7" id="KW-0349">Heme</keyword>
<keyword evidence="8" id="KW-1133">Transmembrane helix</keyword>
<evidence type="ECO:0000256" key="7">
    <source>
        <dbReference type="PROSITE-ProRule" id="PRU00433"/>
    </source>
</evidence>
<evidence type="ECO:0000313" key="10">
    <source>
        <dbReference type="EMBL" id="VEG12697.1"/>
    </source>
</evidence>
<dbReference type="PROSITE" id="PS51007">
    <property type="entry name" value="CYTC"/>
    <property type="match status" value="2"/>
</dbReference>
<dbReference type="EMBL" id="LR134343">
    <property type="protein sequence ID" value="VEG12697.1"/>
    <property type="molecule type" value="Genomic_DNA"/>
</dbReference>
<dbReference type="Gene3D" id="1.10.760.10">
    <property type="entry name" value="Cytochrome c-like domain"/>
    <property type="match status" value="2"/>
</dbReference>